<dbReference type="InterPro" id="IPR001623">
    <property type="entry name" value="DnaJ_domain"/>
</dbReference>
<dbReference type="PROSITE" id="PS50076">
    <property type="entry name" value="DNAJ_2"/>
    <property type="match status" value="1"/>
</dbReference>
<dbReference type="AlphaFoldDB" id="A0ABD1MDF9"/>
<name>A0ABD1MDF9_9FABA</name>
<dbReference type="InterPro" id="IPR036869">
    <property type="entry name" value="J_dom_sf"/>
</dbReference>
<dbReference type="SUPFAM" id="SSF46565">
    <property type="entry name" value="Chaperone J-domain"/>
    <property type="match status" value="1"/>
</dbReference>
<sequence>MTFPTLASATTFFFPPHHVFTTKAWMEQRQRLNSSYSRPHSVVLSTTHYGILRIDISASGDEIKAVYRRLARTYYLDVVPVDPKKISSSEFLKINVAYCTLSNPKKRARYDKTLTTSHNDNVIAIFWL</sequence>
<dbReference type="PRINTS" id="PR00625">
    <property type="entry name" value="JDOMAIN"/>
</dbReference>
<dbReference type="CDD" id="cd06257">
    <property type="entry name" value="DnaJ"/>
    <property type="match status" value="1"/>
</dbReference>
<gene>
    <name evidence="2" type="ORF">Fmac_015012</name>
</gene>
<evidence type="ECO:0000313" key="3">
    <source>
        <dbReference type="Proteomes" id="UP001603857"/>
    </source>
</evidence>
<accession>A0ABD1MDF9</accession>
<evidence type="ECO:0000259" key="1">
    <source>
        <dbReference type="PROSITE" id="PS50076"/>
    </source>
</evidence>
<dbReference type="PANTHER" id="PTHR44240:SF10">
    <property type="entry name" value="J DOMAIN-CONTAINING PROTEIN"/>
    <property type="match status" value="1"/>
</dbReference>
<dbReference type="Gene3D" id="1.10.287.110">
    <property type="entry name" value="DnaJ domain"/>
    <property type="match status" value="1"/>
</dbReference>
<dbReference type="PANTHER" id="PTHR44240">
    <property type="entry name" value="DNAJ DOMAIN (PROKARYOTIC HEAT SHOCK PROTEIN)-RELATED"/>
    <property type="match status" value="1"/>
</dbReference>
<dbReference type="SMART" id="SM00271">
    <property type="entry name" value="DnaJ"/>
    <property type="match status" value="1"/>
</dbReference>
<comment type="caution">
    <text evidence="2">The sequence shown here is derived from an EMBL/GenBank/DDBJ whole genome shotgun (WGS) entry which is preliminary data.</text>
</comment>
<protein>
    <recommendedName>
        <fullName evidence="1">J domain-containing protein</fullName>
    </recommendedName>
</protein>
<dbReference type="Pfam" id="PF00226">
    <property type="entry name" value="DnaJ"/>
    <property type="match status" value="1"/>
</dbReference>
<dbReference type="Proteomes" id="UP001603857">
    <property type="component" value="Unassembled WGS sequence"/>
</dbReference>
<dbReference type="EMBL" id="JBGMDY010000005">
    <property type="protein sequence ID" value="KAL2333799.1"/>
    <property type="molecule type" value="Genomic_DNA"/>
</dbReference>
<organism evidence="2 3">
    <name type="scientific">Flemingia macrophylla</name>
    <dbReference type="NCBI Taxonomy" id="520843"/>
    <lineage>
        <taxon>Eukaryota</taxon>
        <taxon>Viridiplantae</taxon>
        <taxon>Streptophyta</taxon>
        <taxon>Embryophyta</taxon>
        <taxon>Tracheophyta</taxon>
        <taxon>Spermatophyta</taxon>
        <taxon>Magnoliopsida</taxon>
        <taxon>eudicotyledons</taxon>
        <taxon>Gunneridae</taxon>
        <taxon>Pentapetalae</taxon>
        <taxon>rosids</taxon>
        <taxon>fabids</taxon>
        <taxon>Fabales</taxon>
        <taxon>Fabaceae</taxon>
        <taxon>Papilionoideae</taxon>
        <taxon>50 kb inversion clade</taxon>
        <taxon>NPAAA clade</taxon>
        <taxon>indigoferoid/millettioid clade</taxon>
        <taxon>Phaseoleae</taxon>
        <taxon>Flemingia</taxon>
    </lineage>
</organism>
<proteinExistence type="predicted"/>
<reference evidence="2 3" key="1">
    <citation type="submission" date="2024-08" db="EMBL/GenBank/DDBJ databases">
        <title>Insights into the chromosomal genome structure of Flemingia macrophylla.</title>
        <authorList>
            <person name="Ding Y."/>
            <person name="Zhao Y."/>
            <person name="Bi W."/>
            <person name="Wu M."/>
            <person name="Zhao G."/>
            <person name="Gong Y."/>
            <person name="Li W."/>
            <person name="Zhang P."/>
        </authorList>
    </citation>
    <scope>NUCLEOTIDE SEQUENCE [LARGE SCALE GENOMIC DNA]</scope>
    <source>
        <strain evidence="2">DYQJB</strain>
        <tissue evidence="2">Leaf</tissue>
    </source>
</reference>
<evidence type="ECO:0000313" key="2">
    <source>
        <dbReference type="EMBL" id="KAL2333799.1"/>
    </source>
</evidence>
<feature type="domain" description="J" evidence="1">
    <location>
        <begin position="47"/>
        <end position="114"/>
    </location>
</feature>
<keyword evidence="3" id="KW-1185">Reference proteome</keyword>
<dbReference type="InterPro" id="IPR052276">
    <property type="entry name" value="Diphthamide-biosynth_chaperone"/>
</dbReference>